<comment type="similarity">
    <text evidence="3 7">Belongs to the peptidase S26 family.</text>
</comment>
<dbReference type="GO" id="GO:0005886">
    <property type="term" value="C:plasma membrane"/>
    <property type="evidence" value="ECO:0007669"/>
    <property type="project" value="UniProtKB-SubCell"/>
</dbReference>
<dbReference type="EMBL" id="JAAITB010000002">
    <property type="protein sequence ID" value="NSJ78226.1"/>
    <property type="molecule type" value="Genomic_DNA"/>
</dbReference>
<accession>A0A173XG14</accession>
<dbReference type="CDD" id="cd06530">
    <property type="entry name" value="S26_SPase_I"/>
    <property type="match status" value="1"/>
</dbReference>
<keyword evidence="7" id="KW-1133">Transmembrane helix</keyword>
<evidence type="ECO:0000259" key="8">
    <source>
        <dbReference type="Pfam" id="PF10502"/>
    </source>
</evidence>
<dbReference type="PRINTS" id="PR00727">
    <property type="entry name" value="LEADERPTASE"/>
</dbReference>
<dbReference type="AlphaFoldDB" id="A0A173XG14"/>
<evidence type="ECO:0000313" key="11">
    <source>
        <dbReference type="EMBL" id="NSJ78226.1"/>
    </source>
</evidence>
<reference evidence="12 13" key="1">
    <citation type="submission" date="2015-09" db="EMBL/GenBank/DDBJ databases">
        <authorList>
            <consortium name="Pathogen Informatics"/>
        </authorList>
    </citation>
    <scope>NUCLEOTIDE SEQUENCE [LARGE SCALE GENOMIC DNA]</scope>
    <source>
        <strain evidence="10 13">2789STDY5608868</strain>
        <strain evidence="9 12">2789STDY5834959</strain>
    </source>
</reference>
<sequence length="183" mass="21347">MSKENADKEQKRSFKREVFSWIACIVVTILLTEFILNFVIINANIPSGSMENTIMTNDKLIALRTSYWFNDPKRGDIIIFKYPDDETEWFIKRVIALPGETVLVKDGKVYINGSKKALSEPYIKEEPVEDFGPYKVPKNGYFVMGDNRNNSNDAREWETHYVSRDEVLGKAWFRYYPSIKVIK</sequence>
<evidence type="ECO:0000256" key="7">
    <source>
        <dbReference type="RuleBase" id="RU362042"/>
    </source>
</evidence>
<dbReference type="Proteomes" id="UP000095598">
    <property type="component" value="Unassembled WGS sequence"/>
</dbReference>
<organism evidence="9 12">
    <name type="scientific">Anaerostipes hadrus</name>
    <dbReference type="NCBI Taxonomy" id="649756"/>
    <lineage>
        <taxon>Bacteria</taxon>
        <taxon>Bacillati</taxon>
        <taxon>Bacillota</taxon>
        <taxon>Clostridia</taxon>
        <taxon>Lachnospirales</taxon>
        <taxon>Lachnospiraceae</taxon>
        <taxon>Anaerostipes</taxon>
    </lineage>
</organism>
<evidence type="ECO:0000313" key="10">
    <source>
        <dbReference type="EMBL" id="CUM86092.1"/>
    </source>
</evidence>
<evidence type="ECO:0000313" key="14">
    <source>
        <dbReference type="Proteomes" id="UP001644750"/>
    </source>
</evidence>
<evidence type="ECO:0000256" key="4">
    <source>
        <dbReference type="ARBA" id="ARBA00013208"/>
    </source>
</evidence>
<dbReference type="RefSeq" id="WP_022091858.1">
    <property type="nucleotide sequence ID" value="NZ_BAABXM010000001.1"/>
</dbReference>
<dbReference type="NCBIfam" id="TIGR02227">
    <property type="entry name" value="sigpep_I_bact"/>
    <property type="match status" value="1"/>
</dbReference>
<feature type="active site" evidence="6">
    <location>
        <position position="92"/>
    </location>
</feature>
<reference evidence="11" key="3">
    <citation type="submission" date="2020-02" db="EMBL/GenBank/DDBJ databases">
        <authorList>
            <person name="Littmann E."/>
            <person name="Sorbara M."/>
        </authorList>
    </citation>
    <scope>NUCLEOTIDE SEQUENCE</scope>
    <source>
        <strain evidence="11">MSK.14.57</strain>
    </source>
</reference>
<comment type="catalytic activity">
    <reaction evidence="1 7">
        <text>Cleavage of hydrophobic, N-terminal signal or leader sequences from secreted and periplasmic proteins.</text>
        <dbReference type="EC" id="3.4.21.89"/>
    </reaction>
</comment>
<keyword evidence="7" id="KW-0472">Membrane</keyword>
<evidence type="ECO:0000256" key="1">
    <source>
        <dbReference type="ARBA" id="ARBA00000677"/>
    </source>
</evidence>
<dbReference type="GO" id="GO:0004252">
    <property type="term" value="F:serine-type endopeptidase activity"/>
    <property type="evidence" value="ECO:0007669"/>
    <property type="project" value="InterPro"/>
</dbReference>
<dbReference type="SUPFAM" id="SSF51306">
    <property type="entry name" value="LexA/Signal peptidase"/>
    <property type="match status" value="1"/>
</dbReference>
<dbReference type="Proteomes" id="UP000095553">
    <property type="component" value="Unassembled WGS sequence"/>
</dbReference>
<dbReference type="EMBL" id="CYXY01000003">
    <property type="protein sequence ID" value="CUM79620.1"/>
    <property type="molecule type" value="Genomic_DNA"/>
</dbReference>
<reference evidence="11 14" key="2">
    <citation type="journal article" date="2020" name="Cell Host Microbe">
        <title>Functional and Genomic Variation between Human-Derived Isolates of Lachnospiraceae Reveals Inter- and Intra-Species Diversity.</title>
        <authorList>
            <person name="Sorbara M.T."/>
            <person name="Littmann E.R."/>
            <person name="Fontana E."/>
            <person name="Moody T.U."/>
            <person name="Kohout C.E."/>
            <person name="Gjonbalaj M."/>
            <person name="Eaton V."/>
            <person name="Seok R."/>
            <person name="Leiner I.M."/>
            <person name="Pamer E.G."/>
        </authorList>
    </citation>
    <scope>NUCLEOTIDE SEQUENCE [LARGE SCALE GENOMIC DNA]</scope>
    <source>
        <strain evidence="11 14">MSK.14.57</strain>
    </source>
</reference>
<evidence type="ECO:0000256" key="6">
    <source>
        <dbReference type="PIRSR" id="PIRSR600223-1"/>
    </source>
</evidence>
<feature type="domain" description="Peptidase S26" evidence="8">
    <location>
        <begin position="19"/>
        <end position="176"/>
    </location>
</feature>
<evidence type="ECO:0000313" key="12">
    <source>
        <dbReference type="Proteomes" id="UP000095553"/>
    </source>
</evidence>
<dbReference type="PROSITE" id="PS00760">
    <property type="entry name" value="SPASE_I_2"/>
    <property type="match status" value="1"/>
</dbReference>
<protein>
    <recommendedName>
        <fullName evidence="4 7">Signal peptidase I</fullName>
        <ecNumber evidence="4 7">3.4.21.89</ecNumber>
    </recommendedName>
</protein>
<dbReference type="PANTHER" id="PTHR43390">
    <property type="entry name" value="SIGNAL PEPTIDASE I"/>
    <property type="match status" value="1"/>
</dbReference>
<dbReference type="Proteomes" id="UP001644750">
    <property type="component" value="Unassembled WGS sequence"/>
</dbReference>
<dbReference type="InterPro" id="IPR019533">
    <property type="entry name" value="Peptidase_S26"/>
</dbReference>
<name>A0A173XG14_ANAHA</name>
<evidence type="ECO:0000256" key="5">
    <source>
        <dbReference type="ARBA" id="ARBA00022801"/>
    </source>
</evidence>
<dbReference type="EMBL" id="CYXT01000006">
    <property type="protein sequence ID" value="CUM86092.1"/>
    <property type="molecule type" value="Genomic_DNA"/>
</dbReference>
<proteinExistence type="inferred from homology"/>
<dbReference type="Gene3D" id="2.10.109.10">
    <property type="entry name" value="Umud Fragment, subunit A"/>
    <property type="match status" value="1"/>
</dbReference>
<dbReference type="InterPro" id="IPR036286">
    <property type="entry name" value="LexA/Signal_pep-like_sf"/>
</dbReference>
<keyword evidence="14" id="KW-1185">Reference proteome</keyword>
<dbReference type="InterPro" id="IPR019757">
    <property type="entry name" value="Pept_S26A_signal_pept_1_Lys-AS"/>
</dbReference>
<evidence type="ECO:0000313" key="9">
    <source>
        <dbReference type="EMBL" id="CUM79620.1"/>
    </source>
</evidence>
<feature type="active site" evidence="6">
    <location>
        <position position="49"/>
    </location>
</feature>
<dbReference type="Pfam" id="PF10502">
    <property type="entry name" value="Peptidase_S26"/>
    <property type="match status" value="1"/>
</dbReference>
<evidence type="ECO:0000256" key="3">
    <source>
        <dbReference type="ARBA" id="ARBA00009370"/>
    </source>
</evidence>
<dbReference type="PANTHER" id="PTHR43390:SF1">
    <property type="entry name" value="CHLOROPLAST PROCESSING PEPTIDASE"/>
    <property type="match status" value="1"/>
</dbReference>
<evidence type="ECO:0000313" key="13">
    <source>
        <dbReference type="Proteomes" id="UP000095598"/>
    </source>
</evidence>
<gene>
    <name evidence="9" type="primary">sipS_1</name>
    <name evidence="11" type="synonym">lepB</name>
    <name evidence="10" type="synonym">sipS_2</name>
    <name evidence="10" type="ORF">ERS852425_01068</name>
    <name evidence="9" type="ORF">ERS852571_00624</name>
    <name evidence="11" type="ORF">G5A72_01175</name>
</gene>
<comment type="subcellular location">
    <subcellularLocation>
        <location evidence="2">Cell membrane</location>
        <topology evidence="2">Single-pass type II membrane protein</topology>
    </subcellularLocation>
    <subcellularLocation>
        <location evidence="7">Membrane</location>
        <topology evidence="7">Single-pass type II membrane protein</topology>
    </subcellularLocation>
</comment>
<keyword evidence="7" id="KW-0812">Transmembrane</keyword>
<dbReference type="EC" id="3.4.21.89" evidence="4 7"/>
<dbReference type="GO" id="GO:0009003">
    <property type="term" value="F:signal peptidase activity"/>
    <property type="evidence" value="ECO:0007669"/>
    <property type="project" value="UniProtKB-EC"/>
</dbReference>
<keyword evidence="7" id="KW-0645">Protease</keyword>
<evidence type="ECO:0000256" key="2">
    <source>
        <dbReference type="ARBA" id="ARBA00004401"/>
    </source>
</evidence>
<dbReference type="InterPro" id="IPR000223">
    <property type="entry name" value="Pept_S26A_signal_pept_1"/>
</dbReference>
<dbReference type="GO" id="GO:0006465">
    <property type="term" value="P:signal peptide processing"/>
    <property type="evidence" value="ECO:0007669"/>
    <property type="project" value="InterPro"/>
</dbReference>
<keyword evidence="5 7" id="KW-0378">Hydrolase</keyword>
<feature type="transmembrane region" description="Helical" evidence="7">
    <location>
        <begin position="21"/>
        <end position="41"/>
    </location>
</feature>